<reference evidence="3" key="1">
    <citation type="journal article" date="2017" name="Biotechnol. Biofuels">
        <title>Evaluation of environmental bacterial communities as a factor affecting the growth of duckweed Lemna minor.</title>
        <authorList>
            <person name="Ishizawa H."/>
            <person name="Kuroda M."/>
            <person name="Morikawa M."/>
            <person name="Ike M."/>
        </authorList>
    </citation>
    <scope>NUCLEOTIDE SEQUENCE [LARGE SCALE GENOMIC DNA]</scope>
    <source>
        <strain evidence="3">H3</strain>
    </source>
</reference>
<evidence type="ECO:0000313" key="2">
    <source>
        <dbReference type="EMBL" id="BBF86810.1"/>
    </source>
</evidence>
<organism evidence="2 3">
    <name type="scientific">Aquitalea magnusonii</name>
    <dbReference type="NCBI Taxonomy" id="332411"/>
    <lineage>
        <taxon>Bacteria</taxon>
        <taxon>Pseudomonadati</taxon>
        <taxon>Pseudomonadota</taxon>
        <taxon>Betaproteobacteria</taxon>
        <taxon>Neisseriales</taxon>
        <taxon>Chromobacteriaceae</taxon>
        <taxon>Aquitalea</taxon>
    </lineage>
</organism>
<protein>
    <submittedName>
        <fullName evidence="2">Uncharacterized protein</fullName>
    </submittedName>
</protein>
<reference evidence="3" key="3">
    <citation type="journal article" date="2017" name="Plant Physiol. Biochem.">
        <title>Differential oxidative and antioxidative response of duckweed Lemna minor toward plant growth promoting/inhibiting bacteria.</title>
        <authorList>
            <person name="Ishizawa H."/>
            <person name="Kuroda M."/>
            <person name="Morikawa M."/>
            <person name="Ike M."/>
        </authorList>
    </citation>
    <scope>NUCLEOTIDE SEQUENCE [LARGE SCALE GENOMIC DNA]</scope>
    <source>
        <strain evidence="3">H3</strain>
    </source>
</reference>
<evidence type="ECO:0000313" key="3">
    <source>
        <dbReference type="Proteomes" id="UP000198290"/>
    </source>
</evidence>
<reference evidence="2 3" key="2">
    <citation type="journal article" date="2017" name="Genome Announc.">
        <title>Draft genome sequence of Aquitalea magnusonii strain H3, a plant growth-promoting bacterium of duckweed Lemna minor.</title>
        <authorList>
            <person name="Ishizawa H."/>
            <person name="Kuroda M."/>
            <person name="Ike M."/>
        </authorList>
    </citation>
    <scope>NUCLEOTIDE SEQUENCE [LARGE SCALE GENOMIC DNA]</scope>
    <source>
        <strain evidence="2 3">H3</strain>
    </source>
</reference>
<sequence length="87" mass="9330">MPLPAGCPLRQQPEKTRHATASGTRDGTHVNRRLLESYTKPGFILQLSPPSTDKPSKMLNFAAFASPLLLQVKPGQAASLSTCVVNS</sequence>
<evidence type="ECO:0000256" key="1">
    <source>
        <dbReference type="SAM" id="MobiDB-lite"/>
    </source>
</evidence>
<feature type="region of interest" description="Disordered" evidence="1">
    <location>
        <begin position="1"/>
        <end position="27"/>
    </location>
</feature>
<keyword evidence="3" id="KW-1185">Reference proteome</keyword>
<accession>A0A3G9GG09</accession>
<dbReference type="KEGG" id="amah:DLM_3218"/>
<dbReference type="EMBL" id="AP018823">
    <property type="protein sequence ID" value="BBF86810.1"/>
    <property type="molecule type" value="Genomic_DNA"/>
</dbReference>
<gene>
    <name evidence="2" type="ORF">DLM_3218</name>
</gene>
<dbReference type="AlphaFoldDB" id="A0A3G9GG09"/>
<dbReference type="Proteomes" id="UP000198290">
    <property type="component" value="Chromosome"/>
</dbReference>
<name>A0A3G9GG09_9NEIS</name>
<proteinExistence type="predicted"/>